<organism evidence="1 2">
    <name type="scientific">Mauremys mutica</name>
    <name type="common">yellowpond turtle</name>
    <dbReference type="NCBI Taxonomy" id="74926"/>
    <lineage>
        <taxon>Eukaryota</taxon>
        <taxon>Metazoa</taxon>
        <taxon>Chordata</taxon>
        <taxon>Craniata</taxon>
        <taxon>Vertebrata</taxon>
        <taxon>Euteleostomi</taxon>
        <taxon>Archelosauria</taxon>
        <taxon>Testudinata</taxon>
        <taxon>Testudines</taxon>
        <taxon>Cryptodira</taxon>
        <taxon>Durocryptodira</taxon>
        <taxon>Testudinoidea</taxon>
        <taxon>Geoemydidae</taxon>
        <taxon>Geoemydinae</taxon>
        <taxon>Mauremys</taxon>
    </lineage>
</organism>
<dbReference type="Proteomes" id="UP000827986">
    <property type="component" value="Unassembled WGS sequence"/>
</dbReference>
<sequence length="102" mass="11441">MAGVEYNKLHNKSLILLSFTSITKLLSSVVQYQAPKYLSLHFGLNYLNAEVFDCQCVQISDTESILLQHRMQLVWATAMIYRAQIKISKQGHSVAQLPATAA</sequence>
<gene>
    <name evidence="1" type="ORF">KIL84_020253</name>
</gene>
<evidence type="ECO:0000313" key="2">
    <source>
        <dbReference type="Proteomes" id="UP000827986"/>
    </source>
</evidence>
<proteinExistence type="predicted"/>
<accession>A0A9D3XVB2</accession>
<dbReference type="EMBL" id="JAHDVG010000463">
    <property type="protein sequence ID" value="KAH1187504.1"/>
    <property type="molecule type" value="Genomic_DNA"/>
</dbReference>
<name>A0A9D3XVB2_9SAUR</name>
<comment type="caution">
    <text evidence="1">The sequence shown here is derived from an EMBL/GenBank/DDBJ whole genome shotgun (WGS) entry which is preliminary data.</text>
</comment>
<dbReference type="AlphaFoldDB" id="A0A9D3XVB2"/>
<protein>
    <submittedName>
        <fullName evidence="1">Uncharacterized protein</fullName>
    </submittedName>
</protein>
<reference evidence="1" key="1">
    <citation type="submission" date="2021-09" db="EMBL/GenBank/DDBJ databases">
        <title>The genome of Mauremys mutica provides insights into the evolution of semi-aquatic lifestyle.</title>
        <authorList>
            <person name="Gong S."/>
            <person name="Gao Y."/>
        </authorList>
    </citation>
    <scope>NUCLEOTIDE SEQUENCE</scope>
    <source>
        <strain evidence="1">MM-2020</strain>
        <tissue evidence="1">Muscle</tissue>
    </source>
</reference>
<keyword evidence="2" id="KW-1185">Reference proteome</keyword>
<evidence type="ECO:0000313" key="1">
    <source>
        <dbReference type="EMBL" id="KAH1187504.1"/>
    </source>
</evidence>